<evidence type="ECO:0000313" key="4">
    <source>
        <dbReference type="Proteomes" id="UP000603865"/>
    </source>
</evidence>
<dbReference type="EMBL" id="BMQL01000005">
    <property type="protein sequence ID" value="GGR02702.1"/>
    <property type="molecule type" value="Genomic_DNA"/>
</dbReference>
<evidence type="ECO:0000313" key="3">
    <source>
        <dbReference type="EMBL" id="GGR02702.1"/>
    </source>
</evidence>
<reference evidence="3" key="1">
    <citation type="journal article" date="2014" name="Int. J. Syst. Evol. Microbiol.">
        <title>Complete genome sequence of Corynebacterium casei LMG S-19264T (=DSM 44701T), isolated from a smear-ripened cheese.</title>
        <authorList>
            <consortium name="US DOE Joint Genome Institute (JGI-PGF)"/>
            <person name="Walter F."/>
            <person name="Albersmeier A."/>
            <person name="Kalinowski J."/>
            <person name="Ruckert C."/>
        </authorList>
    </citation>
    <scope>NUCLEOTIDE SEQUENCE</scope>
    <source>
        <strain evidence="3">JCM 31311</strain>
    </source>
</reference>
<dbReference type="PANTHER" id="PTHR35788">
    <property type="entry name" value="EXPORTED PROTEIN-RELATED"/>
    <property type="match status" value="1"/>
</dbReference>
<keyword evidence="4" id="KW-1185">Reference proteome</keyword>
<dbReference type="PANTHER" id="PTHR35788:SF1">
    <property type="entry name" value="EXPORTED PROTEIN"/>
    <property type="match status" value="1"/>
</dbReference>
<name>A0A918C2S8_9DEIO</name>
<dbReference type="InterPro" id="IPR007391">
    <property type="entry name" value="Vancomycin_resist_VanW"/>
</dbReference>
<feature type="region of interest" description="Disordered" evidence="1">
    <location>
        <begin position="26"/>
        <end position="73"/>
    </location>
</feature>
<sequence>MKRPALALFISAFLAVALAQQDLTTSPPALPVGNPAPATPSDTLPTDSGLPELPPVMPPPNDTPPPPLVPMPAPALPTPSVSTPVQPVVAPTAPTPSATVPAVPRPLTLVLDVPLRGIQDGQPLVASTHLSFEIPAERAALLRTGGVITTSLEADLQTMARKAASQPKDARFEELASGWALIERDGVSLDLTKSRAALLSALKTPDSTTVNLSYTLTQPKRTVEYFTSRGITDLLATGQTNYYGSSRARITNIHVGVSKFQDHLFEGKLFSFNKELGPIDTSTGFVPGLVIAGDRTATGVGGGICQVSTTVFRALYGAGLPIVERRNHSYQVHYYDPQGMDATIYQYSQDLKFTNDTGAALWFQISWDDAHAALEVNVFGKPRAETVQIGKPVTLSTTPSPANRLISDPTMRVGQRRQVDWAAPGAIIQVKRSFLKDGQVVRSDTLTSRYTPWPNIFMVGTKQ</sequence>
<evidence type="ECO:0000256" key="1">
    <source>
        <dbReference type="SAM" id="MobiDB-lite"/>
    </source>
</evidence>
<reference evidence="3" key="2">
    <citation type="submission" date="2020-09" db="EMBL/GenBank/DDBJ databases">
        <authorList>
            <person name="Sun Q."/>
            <person name="Ohkuma M."/>
        </authorList>
    </citation>
    <scope>NUCLEOTIDE SEQUENCE</scope>
    <source>
        <strain evidence="3">JCM 31311</strain>
    </source>
</reference>
<evidence type="ECO:0000256" key="2">
    <source>
        <dbReference type="SAM" id="SignalP"/>
    </source>
</evidence>
<organism evidence="3 4">
    <name type="scientific">Deinococcus ruber</name>
    <dbReference type="NCBI Taxonomy" id="1848197"/>
    <lineage>
        <taxon>Bacteria</taxon>
        <taxon>Thermotogati</taxon>
        <taxon>Deinococcota</taxon>
        <taxon>Deinococci</taxon>
        <taxon>Deinococcales</taxon>
        <taxon>Deinococcaceae</taxon>
        <taxon>Deinococcus</taxon>
    </lineage>
</organism>
<dbReference type="Proteomes" id="UP000603865">
    <property type="component" value="Unassembled WGS sequence"/>
</dbReference>
<accession>A0A918C2S8</accession>
<feature type="signal peptide" evidence="2">
    <location>
        <begin position="1"/>
        <end position="19"/>
    </location>
</feature>
<comment type="caution">
    <text evidence="3">The sequence shown here is derived from an EMBL/GenBank/DDBJ whole genome shotgun (WGS) entry which is preliminary data.</text>
</comment>
<evidence type="ECO:0008006" key="5">
    <source>
        <dbReference type="Google" id="ProtNLM"/>
    </source>
</evidence>
<dbReference type="Pfam" id="PF04294">
    <property type="entry name" value="VanW"/>
    <property type="match status" value="1"/>
</dbReference>
<keyword evidence="2" id="KW-0732">Signal</keyword>
<feature type="chain" id="PRO_5036719833" description="VanW family protein" evidence="2">
    <location>
        <begin position="20"/>
        <end position="463"/>
    </location>
</feature>
<gene>
    <name evidence="3" type="ORF">GCM10008957_14650</name>
</gene>
<dbReference type="RefSeq" id="WP_189088873.1">
    <property type="nucleotide sequence ID" value="NZ_BMQL01000005.1"/>
</dbReference>
<proteinExistence type="predicted"/>
<dbReference type="InterPro" id="IPR052913">
    <property type="entry name" value="Glycopeptide_resist_protein"/>
</dbReference>
<dbReference type="AlphaFoldDB" id="A0A918C2S8"/>
<protein>
    <recommendedName>
        <fullName evidence="5">VanW family protein</fullName>
    </recommendedName>
</protein>
<feature type="compositionally biased region" description="Pro residues" evidence="1">
    <location>
        <begin position="52"/>
        <end position="73"/>
    </location>
</feature>